<proteinExistence type="predicted"/>
<dbReference type="OrthoDB" id="6896733at2759"/>
<comment type="caution">
    <text evidence="1">The sequence shown here is derived from an EMBL/GenBank/DDBJ whole genome shotgun (WGS) entry which is preliminary data.</text>
</comment>
<evidence type="ECO:0000313" key="2">
    <source>
        <dbReference type="Proteomes" id="UP000838756"/>
    </source>
</evidence>
<dbReference type="AlphaFoldDB" id="A0A8S4QX97"/>
<sequence length="153" mass="17384">MATVFGTRRAPNRVPSVRFPPYIYSFFRHTQPYSGINKRRSKSHTVHWRPRAVLAVPLAPHRPLPPQSAPLTLELELPVLRAQPQQLDLGFVSDGGTSKGYFTVAHSSRATVELVAEWCGAPHFRLHPRDFGLERGARARLYVQYTARFDPKQ</sequence>
<dbReference type="Proteomes" id="UP000838756">
    <property type="component" value="Unassembled WGS sequence"/>
</dbReference>
<feature type="non-terminal residue" evidence="1">
    <location>
        <position position="1"/>
    </location>
</feature>
<organism evidence="1 2">
    <name type="scientific">Pararge aegeria aegeria</name>
    <dbReference type="NCBI Taxonomy" id="348720"/>
    <lineage>
        <taxon>Eukaryota</taxon>
        <taxon>Metazoa</taxon>
        <taxon>Ecdysozoa</taxon>
        <taxon>Arthropoda</taxon>
        <taxon>Hexapoda</taxon>
        <taxon>Insecta</taxon>
        <taxon>Pterygota</taxon>
        <taxon>Neoptera</taxon>
        <taxon>Endopterygota</taxon>
        <taxon>Lepidoptera</taxon>
        <taxon>Glossata</taxon>
        <taxon>Ditrysia</taxon>
        <taxon>Papilionoidea</taxon>
        <taxon>Nymphalidae</taxon>
        <taxon>Satyrinae</taxon>
        <taxon>Satyrini</taxon>
        <taxon>Parargina</taxon>
        <taxon>Pararge</taxon>
    </lineage>
</organism>
<gene>
    <name evidence="1" type="primary">jg22635</name>
    <name evidence="1" type="ORF">PAEG_LOCUS7242</name>
</gene>
<evidence type="ECO:0000313" key="1">
    <source>
        <dbReference type="EMBL" id="CAH2226541.1"/>
    </source>
</evidence>
<dbReference type="EMBL" id="CAKXAJ010021541">
    <property type="protein sequence ID" value="CAH2226541.1"/>
    <property type="molecule type" value="Genomic_DNA"/>
</dbReference>
<protein>
    <submittedName>
        <fullName evidence="1">Jg22635 protein</fullName>
    </submittedName>
</protein>
<keyword evidence="2" id="KW-1185">Reference proteome</keyword>
<name>A0A8S4QX97_9NEOP</name>
<reference evidence="1" key="1">
    <citation type="submission" date="2022-03" db="EMBL/GenBank/DDBJ databases">
        <authorList>
            <person name="Lindestad O."/>
        </authorList>
    </citation>
    <scope>NUCLEOTIDE SEQUENCE</scope>
</reference>
<accession>A0A8S4QX97</accession>